<evidence type="ECO:0000256" key="10">
    <source>
        <dbReference type="ARBA" id="ARBA00044200"/>
    </source>
</evidence>
<dbReference type="Gene3D" id="3.40.50.10050">
    <property type="entry name" value="Translation initiation factor IF- 2, domain 3"/>
    <property type="match status" value="1"/>
</dbReference>
<dbReference type="Gene3D" id="2.40.30.10">
    <property type="entry name" value="Translation factors"/>
    <property type="match status" value="2"/>
</dbReference>
<dbReference type="Pfam" id="PF00098">
    <property type="entry name" value="zf-CCHC"/>
    <property type="match status" value="2"/>
</dbReference>
<feature type="compositionally biased region" description="Basic and acidic residues" evidence="12">
    <location>
        <begin position="1166"/>
        <end position="1216"/>
    </location>
</feature>
<organism evidence="15 16">
    <name type="scientific">Zasmidium cellare</name>
    <name type="common">Wine cellar mold</name>
    <name type="synonym">Racodium cellare</name>
    <dbReference type="NCBI Taxonomy" id="395010"/>
    <lineage>
        <taxon>Eukaryota</taxon>
        <taxon>Fungi</taxon>
        <taxon>Dikarya</taxon>
        <taxon>Ascomycota</taxon>
        <taxon>Pezizomycotina</taxon>
        <taxon>Dothideomycetes</taxon>
        <taxon>Dothideomycetidae</taxon>
        <taxon>Mycosphaerellales</taxon>
        <taxon>Mycosphaerellaceae</taxon>
        <taxon>Zasmidium</taxon>
    </lineage>
</organism>
<dbReference type="Pfam" id="PF00009">
    <property type="entry name" value="GTP_EFTU"/>
    <property type="match status" value="1"/>
</dbReference>
<dbReference type="InterPro" id="IPR036875">
    <property type="entry name" value="Znf_CCHC_sf"/>
</dbReference>
<evidence type="ECO:0000313" key="15">
    <source>
        <dbReference type="EMBL" id="KAK4497072.1"/>
    </source>
</evidence>
<accession>A0ABR0E6K9</accession>
<dbReference type="PROSITE" id="PS01176">
    <property type="entry name" value="IF2"/>
    <property type="match status" value="1"/>
</dbReference>
<dbReference type="InterPro" id="IPR053905">
    <property type="entry name" value="EF-G-like_DII"/>
</dbReference>
<keyword evidence="11" id="KW-0862">Zinc</keyword>
<dbReference type="InterPro" id="IPR006847">
    <property type="entry name" value="IF2_N"/>
</dbReference>
<feature type="compositionally biased region" description="Basic and acidic residues" evidence="12">
    <location>
        <begin position="772"/>
        <end position="806"/>
    </location>
</feature>
<evidence type="ECO:0000256" key="2">
    <source>
        <dbReference type="ARBA" id="ARBA00007733"/>
    </source>
</evidence>
<dbReference type="Gene3D" id="4.10.60.10">
    <property type="entry name" value="Zinc finger, CCHC-type"/>
    <property type="match status" value="1"/>
</dbReference>
<keyword evidence="16" id="KW-1185">Reference proteome</keyword>
<dbReference type="SMART" id="SM00343">
    <property type="entry name" value="ZnF_C2HC"/>
    <property type="match status" value="2"/>
</dbReference>
<feature type="region of interest" description="Disordered" evidence="12">
    <location>
        <begin position="600"/>
        <end position="811"/>
    </location>
</feature>
<evidence type="ECO:0000313" key="16">
    <source>
        <dbReference type="Proteomes" id="UP001305779"/>
    </source>
</evidence>
<dbReference type="SUPFAM" id="SSF57756">
    <property type="entry name" value="Retrovirus zinc finger-like domains"/>
    <property type="match status" value="1"/>
</dbReference>
<keyword evidence="4" id="KW-0547">Nucleotide-binding</keyword>
<dbReference type="PANTHER" id="PTHR43381">
    <property type="entry name" value="TRANSLATION INITIATION FACTOR IF-2-RELATED"/>
    <property type="match status" value="1"/>
</dbReference>
<dbReference type="InterPro" id="IPR000795">
    <property type="entry name" value="T_Tr_GTP-bd_dom"/>
</dbReference>
<keyword evidence="7" id="KW-0496">Mitochondrion</keyword>
<dbReference type="SUPFAM" id="SSF52540">
    <property type="entry name" value="P-loop containing nucleoside triphosphate hydrolases"/>
    <property type="match status" value="1"/>
</dbReference>
<keyword evidence="11" id="KW-0479">Metal-binding</keyword>
<dbReference type="PANTHER" id="PTHR43381:SF20">
    <property type="entry name" value="TRANSLATION INITIATION FACTOR IF-2, MITOCHONDRIAL"/>
    <property type="match status" value="1"/>
</dbReference>
<feature type="region of interest" description="Disordered" evidence="12">
    <location>
        <begin position="405"/>
        <end position="547"/>
    </location>
</feature>
<evidence type="ECO:0000256" key="1">
    <source>
        <dbReference type="ARBA" id="ARBA00004173"/>
    </source>
</evidence>
<evidence type="ECO:0000256" key="8">
    <source>
        <dbReference type="ARBA" id="ARBA00023134"/>
    </source>
</evidence>
<feature type="domain" description="Tr-type G" evidence="14">
    <location>
        <begin position="899"/>
        <end position="1068"/>
    </location>
</feature>
<dbReference type="EMBL" id="JAXOVC010000009">
    <property type="protein sequence ID" value="KAK4497072.1"/>
    <property type="molecule type" value="Genomic_DNA"/>
</dbReference>
<comment type="similarity">
    <text evidence="2">Belongs to the TRAFAC class translation factor GTPase superfamily. Classic translation factor GTPase family. IF-2 subfamily.</text>
</comment>
<dbReference type="NCBIfam" id="TIGR00231">
    <property type="entry name" value="small_GTP"/>
    <property type="match status" value="1"/>
</dbReference>
<feature type="compositionally biased region" description="Basic and acidic residues" evidence="12">
    <location>
        <begin position="655"/>
        <end position="667"/>
    </location>
</feature>
<feature type="compositionally biased region" description="Polar residues" evidence="12">
    <location>
        <begin position="309"/>
        <end position="326"/>
    </location>
</feature>
<dbReference type="InterPro" id="IPR001878">
    <property type="entry name" value="Znf_CCHC"/>
</dbReference>
<dbReference type="Pfam" id="PF22042">
    <property type="entry name" value="EF-G_D2"/>
    <property type="match status" value="1"/>
</dbReference>
<dbReference type="PROSITE" id="PS51722">
    <property type="entry name" value="G_TR_2"/>
    <property type="match status" value="1"/>
</dbReference>
<feature type="compositionally biased region" description="Polar residues" evidence="12">
    <location>
        <begin position="214"/>
        <end position="228"/>
    </location>
</feature>
<feature type="compositionally biased region" description="Basic and acidic residues" evidence="12">
    <location>
        <begin position="233"/>
        <end position="246"/>
    </location>
</feature>
<feature type="compositionally biased region" description="Polar residues" evidence="12">
    <location>
        <begin position="353"/>
        <end position="367"/>
    </location>
</feature>
<feature type="compositionally biased region" description="Basic and acidic residues" evidence="12">
    <location>
        <begin position="18"/>
        <end position="33"/>
    </location>
</feature>
<evidence type="ECO:0000256" key="5">
    <source>
        <dbReference type="ARBA" id="ARBA00022917"/>
    </source>
</evidence>
<comment type="caution">
    <text evidence="15">The sequence shown here is derived from an EMBL/GenBank/DDBJ whole genome shotgun (WGS) entry which is preliminary data.</text>
</comment>
<dbReference type="InterPro" id="IPR005225">
    <property type="entry name" value="Small_GTP-bd"/>
</dbReference>
<feature type="region of interest" description="Disordered" evidence="12">
    <location>
        <begin position="1156"/>
        <end position="1232"/>
    </location>
</feature>
<keyword evidence="11" id="KW-0863">Zinc-finger</keyword>
<feature type="compositionally biased region" description="Basic and acidic residues" evidence="12">
    <location>
        <begin position="720"/>
        <end position="729"/>
    </location>
</feature>
<keyword evidence="6" id="KW-0809">Transit peptide</keyword>
<gene>
    <name evidence="15" type="ORF">PRZ48_011521</name>
</gene>
<feature type="region of interest" description="Disordered" evidence="12">
    <location>
        <begin position="1"/>
        <end position="168"/>
    </location>
</feature>
<sequence>MQLQRDNEAKAQQLKQEQMWRETEARQQTEARPRAQNRRSNRDTAWNSNQDQQRRAGWGSNNADRKKVTNEGVSMASAMRAPIQGQTLGQAMSGSRSDAQSGGRTKLIEGRPLVRRQDVYDKKDPFFQSPRGQTQPFEPSSTKAERGPKKRAMPSFLASTAPAVASSELDTASDWDAAGNETLPVSYGTASEIRTTAIRDVLESEEQESDYVESAQTTPQDTKASPSRTGIRRGRDSMTFRPRNDEVDLPSEDREDTTQQPLETIDEPASYESAVSMNQVADRTVQPSPLLEVEESSLAQPAEERHQPSPESASSEPGFSRPSNLGSFGYYEDFEAVREQEPREAPAEPLQRSQTLDQPAPTQTEDSQPAIVTPPADPVPVKAKSAVQDDFEFFGFGIEVDEPESPLIHTTSAGSFEAPQAPLQSTQPNIRPQPRAPVDSGYRTLPFDPSEYRQETPPAEVDNSANWQHLRRKTTETPPPPQMEQHDIAAPPPPQPSTSFFDDEDWVDRKFEEHRQSRPYTPPTAQIESTQVRDDRPLSNPARPKSALKCGRCGERGHVARECTQPNNVTCRVCGGKGHISHDCPVNQTPQGRAQLRHIVDDPYEDERSPRVQQPVRRPRRTPNYDDPFSVPQVEQRTQPVRSVHQSGGAYPFEEPPRVRDRGDGTRRSNPFGASDSGLQGGERSQRREGDRFDNRGEGRAQERYNPRMMPAQPEADAEEASRRQEARVSRRSQKWADAEDQVESDRSSKFTKDKERRGGRRDFDEDNDEEVGAREEYRARKAARQAKEMAVRNAKEKVGRQERQAKKAGQTTPITLPEWTSVQQLSQLLGVRYEQFVERLEDLGYDDIFPNKTLNSETSGMIAMEYNFEPSFDFEGREEDERDLKALPEPEDKEFLPVRPPVVTIMGHVDHGKTTILDYLRKSSVAAGEAGGITQHIGAFSVPLASSGKTVTFLDTPGHAAFLAMRQRGANVTDIVILVVAADDSVKPQTLEALKHAKAAGVPMIVAINKVDKEGADIQRCKQDLARHGVEIEDFGGETQVVCVSGKTGQGMDELEENVVTLSEILDHRADTSGTVEGWVLEATTKKAGRVATVLVRRGTLKPGCVLVAGKTWTRVRTLRNEGGFAVREVGPGMPVEVDGWRDQPVAGDEVLQAESEQQATSVVEFREEKAEREKIAEDTEAINENRRLEQERREKEKAAEAAAKRVASVKREDESISSAVPGQDAEEQQSGQMTVPFIIKADVSGSAEAVSAYIMSVSNPLITPQILSSGVGAIHESDIDLAHAASGHIIAFNLPADPDMKALADHRGVKVLENNIIYRVLDDVKAVLEDKLPPIITQRVLGEAEIAMEFEIGVGGRKKVKIAGCKVRNGVVSKGARVRVTRNGEKVYEGTINSLKNVKKDVQEMRKGTECGMGFEDWEGFQPGDQIQTFAEISEKRKL</sequence>
<dbReference type="CDD" id="cd03692">
    <property type="entry name" value="mtIF2_IVc"/>
    <property type="match status" value="1"/>
</dbReference>
<evidence type="ECO:0000256" key="9">
    <source>
        <dbReference type="ARBA" id="ARBA00025162"/>
    </source>
</evidence>
<reference evidence="15 16" key="1">
    <citation type="journal article" date="2023" name="G3 (Bethesda)">
        <title>A chromosome-level genome assembly of Zasmidium syzygii isolated from banana leaves.</title>
        <authorList>
            <person name="van Westerhoven A.C."/>
            <person name="Mehrabi R."/>
            <person name="Talebi R."/>
            <person name="Steentjes M.B.F."/>
            <person name="Corcolon B."/>
            <person name="Chong P.A."/>
            <person name="Kema G.H.J."/>
            <person name="Seidl M.F."/>
        </authorList>
    </citation>
    <scope>NUCLEOTIDE SEQUENCE [LARGE SCALE GENOMIC DNA]</scope>
    <source>
        <strain evidence="15 16">P124</strain>
    </source>
</reference>
<keyword evidence="3" id="KW-0396">Initiation factor</keyword>
<dbReference type="Pfam" id="PF11987">
    <property type="entry name" value="IF-2"/>
    <property type="match status" value="1"/>
</dbReference>
<feature type="compositionally biased region" description="Polar residues" evidence="12">
    <location>
        <begin position="84"/>
        <end position="103"/>
    </location>
</feature>
<feature type="compositionally biased region" description="Basic and acidic residues" evidence="12">
    <location>
        <begin position="507"/>
        <end position="516"/>
    </location>
</feature>
<dbReference type="CDD" id="cd03702">
    <property type="entry name" value="IF2_mtIF2_II"/>
    <property type="match status" value="1"/>
</dbReference>
<feature type="compositionally biased region" description="Polar residues" evidence="12">
    <location>
        <begin position="273"/>
        <end position="287"/>
    </location>
</feature>
<feature type="compositionally biased region" description="Basic and acidic residues" evidence="12">
    <location>
        <begin position="684"/>
        <end position="706"/>
    </location>
</feature>
<name>A0ABR0E6K9_ZASCE</name>
<evidence type="ECO:0000256" key="6">
    <source>
        <dbReference type="ARBA" id="ARBA00022946"/>
    </source>
</evidence>
<dbReference type="InterPro" id="IPR027417">
    <property type="entry name" value="P-loop_NTPase"/>
</dbReference>
<feature type="region of interest" description="Disordered" evidence="12">
    <location>
        <begin position="199"/>
        <end position="383"/>
    </location>
</feature>
<proteinExistence type="inferred from homology"/>
<dbReference type="Proteomes" id="UP001305779">
    <property type="component" value="Unassembled WGS sequence"/>
</dbReference>
<protein>
    <recommendedName>
        <fullName evidence="10">Translation initiation factor IF-2, mitochondrial</fullName>
    </recommendedName>
</protein>
<feature type="compositionally biased region" description="Basic and acidic residues" evidence="12">
    <location>
        <begin position="744"/>
        <end position="764"/>
    </location>
</feature>
<feature type="compositionally biased region" description="Basic and acidic residues" evidence="12">
    <location>
        <begin position="115"/>
        <end position="125"/>
    </location>
</feature>
<feature type="domain" description="CCHC-type" evidence="13">
    <location>
        <begin position="571"/>
        <end position="585"/>
    </location>
</feature>
<dbReference type="InterPro" id="IPR009000">
    <property type="entry name" value="Transl_B-barrel_sf"/>
</dbReference>
<evidence type="ECO:0000259" key="14">
    <source>
        <dbReference type="PROSITE" id="PS51722"/>
    </source>
</evidence>
<keyword evidence="5" id="KW-0648">Protein biosynthesis</keyword>
<comment type="subcellular location">
    <subcellularLocation>
        <location evidence="1">Mitochondrion</location>
    </subcellularLocation>
</comment>
<feature type="compositionally biased region" description="Basic and acidic residues" evidence="12">
    <location>
        <begin position="600"/>
        <end position="610"/>
    </location>
</feature>
<comment type="function">
    <text evidence="9">One of the essential components for the initiation of protein synthesis. Protects formylmethionyl-tRNA from spontaneous hydrolysis and promotes its binding to the 30S ribosomal subunits. Also involved in the hydrolysis of GTP during the formation of the 70S ribosomal complex.</text>
</comment>
<dbReference type="InterPro" id="IPR036925">
    <property type="entry name" value="TIF_IF2_dom3_sf"/>
</dbReference>
<dbReference type="InterPro" id="IPR023115">
    <property type="entry name" value="TIF_IF2_dom3"/>
</dbReference>
<dbReference type="Pfam" id="PF04760">
    <property type="entry name" value="IF2_N"/>
    <property type="match status" value="1"/>
</dbReference>
<dbReference type="SUPFAM" id="SSF50447">
    <property type="entry name" value="Translation proteins"/>
    <property type="match status" value="2"/>
</dbReference>
<evidence type="ECO:0000256" key="11">
    <source>
        <dbReference type="PROSITE-ProRule" id="PRU00047"/>
    </source>
</evidence>
<evidence type="ECO:0000256" key="12">
    <source>
        <dbReference type="SAM" id="MobiDB-lite"/>
    </source>
</evidence>
<evidence type="ECO:0000256" key="7">
    <source>
        <dbReference type="ARBA" id="ARBA00023128"/>
    </source>
</evidence>
<feature type="domain" description="CCHC-type" evidence="13">
    <location>
        <begin position="549"/>
        <end position="565"/>
    </location>
</feature>
<dbReference type="InterPro" id="IPR015760">
    <property type="entry name" value="TIF_IF2"/>
</dbReference>
<dbReference type="PROSITE" id="PS50158">
    <property type="entry name" value="ZF_CCHC"/>
    <property type="match status" value="2"/>
</dbReference>
<feature type="compositionally biased region" description="Polar residues" evidence="12">
    <location>
        <begin position="633"/>
        <end position="646"/>
    </location>
</feature>
<evidence type="ECO:0000256" key="4">
    <source>
        <dbReference type="ARBA" id="ARBA00022741"/>
    </source>
</evidence>
<dbReference type="HAMAP" id="MF_00100_B">
    <property type="entry name" value="IF_2_B"/>
    <property type="match status" value="1"/>
</dbReference>
<feature type="compositionally biased region" description="Basic and acidic residues" evidence="12">
    <location>
        <begin position="335"/>
        <end position="346"/>
    </location>
</feature>
<dbReference type="InterPro" id="IPR000178">
    <property type="entry name" value="TF_IF2_bacterial-like"/>
</dbReference>
<dbReference type="Gene3D" id="3.40.50.300">
    <property type="entry name" value="P-loop containing nucleotide triphosphate hydrolases"/>
    <property type="match status" value="1"/>
</dbReference>
<feature type="compositionally biased region" description="Polar residues" evidence="12">
    <location>
        <begin position="130"/>
        <end position="142"/>
    </location>
</feature>
<dbReference type="SUPFAM" id="SSF52156">
    <property type="entry name" value="Initiation factor IF2/eIF5b, domain 3"/>
    <property type="match status" value="1"/>
</dbReference>
<keyword evidence="8" id="KW-0342">GTP-binding</keyword>
<evidence type="ECO:0000259" key="13">
    <source>
        <dbReference type="PROSITE" id="PS50158"/>
    </source>
</evidence>
<dbReference type="InterPro" id="IPR044145">
    <property type="entry name" value="IF2_II"/>
</dbReference>
<evidence type="ECO:0000256" key="3">
    <source>
        <dbReference type="ARBA" id="ARBA00022540"/>
    </source>
</evidence>
<dbReference type="CDD" id="cd01887">
    <property type="entry name" value="IF2_eIF5B"/>
    <property type="match status" value="1"/>
</dbReference>